<dbReference type="EMBL" id="JASGXD010000009">
    <property type="protein sequence ID" value="KAK6003633.1"/>
    <property type="molecule type" value="Genomic_DNA"/>
</dbReference>
<accession>A0ABR0TGR3</accession>
<organism evidence="2 3">
    <name type="scientific">Aureobasidium pullulans</name>
    <name type="common">Black yeast</name>
    <name type="synonym">Pullularia pullulans</name>
    <dbReference type="NCBI Taxonomy" id="5580"/>
    <lineage>
        <taxon>Eukaryota</taxon>
        <taxon>Fungi</taxon>
        <taxon>Dikarya</taxon>
        <taxon>Ascomycota</taxon>
        <taxon>Pezizomycotina</taxon>
        <taxon>Dothideomycetes</taxon>
        <taxon>Dothideomycetidae</taxon>
        <taxon>Dothideales</taxon>
        <taxon>Saccotheciaceae</taxon>
        <taxon>Aureobasidium</taxon>
    </lineage>
</organism>
<protein>
    <recommendedName>
        <fullName evidence="4">CSN8/PSMD8/EIF3K domain-containing protein</fullName>
    </recommendedName>
</protein>
<dbReference type="Proteomes" id="UP001341245">
    <property type="component" value="Unassembled WGS sequence"/>
</dbReference>
<gene>
    <name evidence="2" type="ORF">QM012_009404</name>
</gene>
<proteinExistence type="predicted"/>
<evidence type="ECO:0008006" key="4">
    <source>
        <dbReference type="Google" id="ProtNLM"/>
    </source>
</evidence>
<feature type="compositionally biased region" description="Low complexity" evidence="1">
    <location>
        <begin position="134"/>
        <end position="159"/>
    </location>
</feature>
<evidence type="ECO:0000313" key="2">
    <source>
        <dbReference type="EMBL" id="KAK6003633.1"/>
    </source>
</evidence>
<keyword evidence="3" id="KW-1185">Reference proteome</keyword>
<evidence type="ECO:0000313" key="3">
    <source>
        <dbReference type="Proteomes" id="UP001341245"/>
    </source>
</evidence>
<reference evidence="2 3" key="1">
    <citation type="submission" date="2023-11" db="EMBL/GenBank/DDBJ databases">
        <title>Draft genome sequence and annotation of the polyextremotolerant black yeast-like fungus Aureobasidium pullulans NRRL 62042.</title>
        <authorList>
            <person name="Dielentheis-Frenken M.R.E."/>
            <person name="Wibberg D."/>
            <person name="Blank L.M."/>
            <person name="Tiso T."/>
        </authorList>
    </citation>
    <scope>NUCLEOTIDE SEQUENCE [LARGE SCALE GENOMIC DNA]</scope>
    <source>
        <strain evidence="2 3">NRRL 62042</strain>
    </source>
</reference>
<comment type="caution">
    <text evidence="2">The sequence shown here is derived from an EMBL/GenBank/DDBJ whole genome shotgun (WGS) entry which is preliminary data.</text>
</comment>
<sequence length="180" mass="20445">MSTQSSITQQQLSPDVLESPIYQNFELVELTVFCRRLAGYVDDRRFRTFHEFAALTGYPVLQIEEAWDLRCSSAEDITYTITKMGWETIEEARWRAEMSWRLGHTNNRPHLLYLMPRRQVVINDTLSQLTVARPTSTSPPSASTSSSSTSTPISSSSHSGITNSRDQEVLPERTRKPSTS</sequence>
<name>A0ABR0TGR3_AURPU</name>
<evidence type="ECO:0000256" key="1">
    <source>
        <dbReference type="SAM" id="MobiDB-lite"/>
    </source>
</evidence>
<feature type="region of interest" description="Disordered" evidence="1">
    <location>
        <begin position="131"/>
        <end position="180"/>
    </location>
</feature>
<feature type="compositionally biased region" description="Basic and acidic residues" evidence="1">
    <location>
        <begin position="165"/>
        <end position="180"/>
    </location>
</feature>